<gene>
    <name evidence="2" type="ORF">THS5294_00548</name>
</gene>
<reference evidence="2 3" key="1">
    <citation type="submission" date="2015-09" db="EMBL/GenBank/DDBJ databases">
        <authorList>
            <consortium name="Swine Surveillance"/>
        </authorList>
    </citation>
    <scope>NUCLEOTIDE SEQUENCE [LARGE SCALE GENOMIC DNA]</scope>
    <source>
        <strain evidence="2 3">CECT 5294</strain>
    </source>
</reference>
<dbReference type="InterPro" id="IPR045601">
    <property type="entry name" value="DUF6455"/>
</dbReference>
<dbReference type="Proteomes" id="UP000051298">
    <property type="component" value="Unassembled WGS sequence"/>
</dbReference>
<evidence type="ECO:0000313" key="3">
    <source>
        <dbReference type="Proteomes" id="UP000051298"/>
    </source>
</evidence>
<accession>A0A0P1EWB0</accession>
<proteinExistence type="predicted"/>
<evidence type="ECO:0000313" key="2">
    <source>
        <dbReference type="EMBL" id="CUH59264.1"/>
    </source>
</evidence>
<evidence type="ECO:0000259" key="1">
    <source>
        <dbReference type="Pfam" id="PF20056"/>
    </source>
</evidence>
<sequence length="97" mass="10782">MTHHLTPLGTLNRHYWLAVSMAKASGADLVQAYADGRLSAQEWADVVHRCRGCDWVQQCECWLGKSEWGAQTVPSACMNAEVFEWIKLPPAVAKAEP</sequence>
<dbReference type="Pfam" id="PF20056">
    <property type="entry name" value="DUF6455"/>
    <property type="match status" value="1"/>
</dbReference>
<dbReference type="AlphaFoldDB" id="A0A0P1EWB0"/>
<name>A0A0P1EWB0_9RHOB</name>
<organism evidence="2 3">
    <name type="scientific">Thalassobacter stenotrophicus</name>
    <dbReference type="NCBI Taxonomy" id="266809"/>
    <lineage>
        <taxon>Bacteria</taxon>
        <taxon>Pseudomonadati</taxon>
        <taxon>Pseudomonadota</taxon>
        <taxon>Alphaproteobacteria</taxon>
        <taxon>Rhodobacterales</taxon>
        <taxon>Roseobacteraceae</taxon>
        <taxon>Thalassobacter</taxon>
    </lineage>
</organism>
<dbReference type="EMBL" id="CYRX01000009">
    <property type="protein sequence ID" value="CUH59264.1"/>
    <property type="molecule type" value="Genomic_DNA"/>
</dbReference>
<protein>
    <recommendedName>
        <fullName evidence="1">DUF6455 domain-containing protein</fullName>
    </recommendedName>
</protein>
<feature type="domain" description="DUF6455" evidence="1">
    <location>
        <begin position="7"/>
        <end position="86"/>
    </location>
</feature>
<dbReference type="RefSeq" id="WP_058122536.1">
    <property type="nucleotide sequence ID" value="NZ_CYRX01000009.1"/>
</dbReference>